<comment type="caution">
    <text evidence="2">The sequence shown here is derived from an EMBL/GenBank/DDBJ whole genome shotgun (WGS) entry which is preliminary data.</text>
</comment>
<keyword evidence="3" id="KW-1185">Reference proteome</keyword>
<dbReference type="RefSeq" id="WP_341674522.1">
    <property type="nucleotide sequence ID" value="NZ_JBBYHV010000002.1"/>
</dbReference>
<evidence type="ECO:0000256" key="1">
    <source>
        <dbReference type="SAM" id="Phobius"/>
    </source>
</evidence>
<dbReference type="Gene3D" id="2.60.450.10">
    <property type="entry name" value="Lipopolysaccharide (LPS) transport protein A like domain"/>
    <property type="match status" value="1"/>
</dbReference>
<name>A0ABU9IHP9_9SPHN</name>
<accession>A0ABU9IHP9</accession>
<organism evidence="2 3">
    <name type="scientific">Aurantiacibacter gilvus</name>
    <dbReference type="NCBI Taxonomy" id="3139141"/>
    <lineage>
        <taxon>Bacteria</taxon>
        <taxon>Pseudomonadati</taxon>
        <taxon>Pseudomonadota</taxon>
        <taxon>Alphaproteobacteria</taxon>
        <taxon>Sphingomonadales</taxon>
        <taxon>Erythrobacteraceae</taxon>
        <taxon>Aurantiacibacter</taxon>
    </lineage>
</organism>
<feature type="transmembrane region" description="Helical" evidence="1">
    <location>
        <begin position="25"/>
        <end position="46"/>
    </location>
</feature>
<gene>
    <name evidence="2" type="primary">lptC</name>
    <name evidence="2" type="ORF">AAEO60_15005</name>
</gene>
<dbReference type="EMBL" id="JBBYHV010000002">
    <property type="protein sequence ID" value="MEL1251983.1"/>
    <property type="molecule type" value="Genomic_DNA"/>
</dbReference>
<keyword evidence="1" id="KW-1133">Transmembrane helix</keyword>
<dbReference type="Pfam" id="PF06835">
    <property type="entry name" value="LptC"/>
    <property type="match status" value="1"/>
</dbReference>
<proteinExistence type="predicted"/>
<keyword evidence="1" id="KW-0812">Transmembrane</keyword>
<sequence length="218" mass="23446">MTQAADRMRTKRQHFAAPGSSLDTIVRFLAIALPAAVGVIAAMMLITPLSPRGEVSFLLDRNKVAVAEDRLRVDNAMYRGEDSNGRPFSLVAGEAVQQSNAVPIVMMEDLTARMVLSEGPAVLTAPRGTYAIDDEQVGIPGVVQFTASDGYQFIARNVTIDLPTRSLFGDGQVSGQIPAGTFSADSMHANLETRTISLDGNARLNMTPGRLRVPQEMQ</sequence>
<evidence type="ECO:0000313" key="3">
    <source>
        <dbReference type="Proteomes" id="UP001497045"/>
    </source>
</evidence>
<keyword evidence="1" id="KW-0472">Membrane</keyword>
<protein>
    <submittedName>
        <fullName evidence="2">LPS export ABC transporter periplasmic protein LptC</fullName>
    </submittedName>
</protein>
<dbReference type="InterPro" id="IPR010664">
    <property type="entry name" value="LipoPS_assembly_LptC-rel"/>
</dbReference>
<dbReference type="Proteomes" id="UP001497045">
    <property type="component" value="Unassembled WGS sequence"/>
</dbReference>
<reference evidence="2 3" key="1">
    <citation type="submission" date="2024-04" db="EMBL/GenBank/DDBJ databases">
        <title>Aurantiacibacter sp. DGU6 16S ribosomal RNA gene Genome sequencing and assembly.</title>
        <authorList>
            <person name="Park S."/>
        </authorList>
    </citation>
    <scope>NUCLEOTIDE SEQUENCE [LARGE SCALE GENOMIC DNA]</scope>
    <source>
        <strain evidence="2 3">DGU6</strain>
    </source>
</reference>
<evidence type="ECO:0000313" key="2">
    <source>
        <dbReference type="EMBL" id="MEL1251983.1"/>
    </source>
</evidence>